<reference evidence="2 3" key="1">
    <citation type="submission" date="2017-12" db="EMBL/GenBank/DDBJ databases">
        <title>Comparative genomics of Botrytis spp.</title>
        <authorList>
            <person name="Valero-Jimenez C.A."/>
            <person name="Tapia P."/>
            <person name="Veloso J."/>
            <person name="Silva-Moreno E."/>
            <person name="Staats M."/>
            <person name="Valdes J.H."/>
            <person name="Van Kan J.A.L."/>
        </authorList>
    </citation>
    <scope>NUCLEOTIDE SEQUENCE [LARGE SCALE GENOMIC DNA]</scope>
    <source>
        <strain evidence="2 3">Bp0003</strain>
    </source>
</reference>
<feature type="compositionally biased region" description="Polar residues" evidence="1">
    <location>
        <begin position="118"/>
        <end position="129"/>
    </location>
</feature>
<accession>A0A4Z1G6M6</accession>
<feature type="compositionally biased region" description="Polar residues" evidence="1">
    <location>
        <begin position="32"/>
        <end position="46"/>
    </location>
</feature>
<name>A0A4Z1G6M6_9HELO</name>
<evidence type="ECO:0000256" key="1">
    <source>
        <dbReference type="SAM" id="MobiDB-lite"/>
    </source>
</evidence>
<feature type="compositionally biased region" description="Basic and acidic residues" evidence="1">
    <location>
        <begin position="416"/>
        <end position="451"/>
    </location>
</feature>
<comment type="caution">
    <text evidence="2">The sequence shown here is derived from an EMBL/GenBank/DDBJ whole genome shotgun (WGS) entry which is preliminary data.</text>
</comment>
<feature type="compositionally biased region" description="Basic and acidic residues" evidence="1">
    <location>
        <begin position="459"/>
        <end position="468"/>
    </location>
</feature>
<protein>
    <submittedName>
        <fullName evidence="2">Uncharacterized protein</fullName>
    </submittedName>
</protein>
<gene>
    <name evidence="2" type="ORF">BPAE_0012g00110</name>
</gene>
<keyword evidence="3" id="KW-1185">Reference proteome</keyword>
<dbReference type="AlphaFoldDB" id="A0A4Z1G6M6"/>
<feature type="compositionally biased region" description="Low complexity" evidence="1">
    <location>
        <begin position="59"/>
        <end position="77"/>
    </location>
</feature>
<feature type="region of interest" description="Disordered" evidence="1">
    <location>
        <begin position="357"/>
        <end position="477"/>
    </location>
</feature>
<feature type="region of interest" description="Disordered" evidence="1">
    <location>
        <begin position="32"/>
        <end position="208"/>
    </location>
</feature>
<evidence type="ECO:0000313" key="3">
    <source>
        <dbReference type="Proteomes" id="UP000297910"/>
    </source>
</evidence>
<dbReference type="Proteomes" id="UP000297910">
    <property type="component" value="Unassembled WGS sequence"/>
</dbReference>
<evidence type="ECO:0000313" key="2">
    <source>
        <dbReference type="EMBL" id="TGO29657.1"/>
    </source>
</evidence>
<feature type="compositionally biased region" description="Polar residues" evidence="1">
    <location>
        <begin position="154"/>
        <end position="169"/>
    </location>
</feature>
<proteinExistence type="predicted"/>
<feature type="compositionally biased region" description="Polar residues" evidence="1">
    <location>
        <begin position="78"/>
        <end position="110"/>
    </location>
</feature>
<sequence length="477" mass="53748">MSDHRWPTEFIDENGKRFIKVWVNGEWHDSRNLAQNSSTTSQSPQYTRPLYSRDQPTVSSPSYSQGYSTSQSYSTGQNQPTYLPPSSQGYSDTSQGYETSQGYSGTSQDYYAQPPRGQMSSMNVDTSYMQDRAPIPPDNGRRETSYAAGPAPIQHQTGYTSTLTSSSQMFEEPEEMDRSPSAVPSEAMFANRRPGSGSDSGGSSRPFKFDYQSSMDSNILRCPYKLPVVDPTTHVSDGSGATRTCNAVAEKGINYCTTHRDDSAGNFRGLEPTLKQMVRLPSGAFINPRCDNPMITEQFYCLTCRPDLLQCSFQVANPNVPLCDRVGQPEHDPFNASMWPRVYQTFWNCPDHKTRVDQGPCPAAPVRRPSSTSYGYPEPGLEMEEPALFQPPPSSRKSGATRAEYYGGKYMHKGRKSDSTEYTKEQWQAKRDNEKAENARIEREREHNKRESGRHRKSTREQDGEASTKKHRHRHSK</sequence>
<dbReference type="EMBL" id="PQXI01000012">
    <property type="protein sequence ID" value="TGO29657.1"/>
    <property type="molecule type" value="Genomic_DNA"/>
</dbReference>
<feature type="compositionally biased region" description="Low complexity" evidence="1">
    <location>
        <begin position="195"/>
        <end position="204"/>
    </location>
</feature>
<organism evidence="2 3">
    <name type="scientific">Botrytis paeoniae</name>
    <dbReference type="NCBI Taxonomy" id="278948"/>
    <lineage>
        <taxon>Eukaryota</taxon>
        <taxon>Fungi</taxon>
        <taxon>Dikarya</taxon>
        <taxon>Ascomycota</taxon>
        <taxon>Pezizomycotina</taxon>
        <taxon>Leotiomycetes</taxon>
        <taxon>Helotiales</taxon>
        <taxon>Sclerotiniaceae</taxon>
        <taxon>Botrytis</taxon>
    </lineage>
</organism>